<dbReference type="InterPro" id="IPR051795">
    <property type="entry name" value="Glycosyl_Hydrlase_43"/>
</dbReference>
<dbReference type="Gene3D" id="2.60.120.200">
    <property type="match status" value="1"/>
</dbReference>
<dbReference type="SUPFAM" id="SSF49899">
    <property type="entry name" value="Concanavalin A-like lectins/glucanases"/>
    <property type="match status" value="1"/>
</dbReference>
<dbReference type="RefSeq" id="WP_379891835.1">
    <property type="nucleotide sequence ID" value="NZ_CBCSCT010000003.1"/>
</dbReference>
<dbReference type="EMBL" id="JBHSQV010000010">
    <property type="protein sequence ID" value="MFC5985215.1"/>
    <property type="molecule type" value="Genomic_DNA"/>
</dbReference>
<evidence type="ECO:0000256" key="4">
    <source>
        <dbReference type="RuleBase" id="RU361187"/>
    </source>
</evidence>
<dbReference type="CDD" id="cd09001">
    <property type="entry name" value="GH43_FsAxh1-like"/>
    <property type="match status" value="1"/>
</dbReference>
<dbReference type="PANTHER" id="PTHR42812">
    <property type="entry name" value="BETA-XYLOSIDASE"/>
    <property type="match status" value="1"/>
</dbReference>
<evidence type="ECO:0000256" key="1">
    <source>
        <dbReference type="ARBA" id="ARBA00009865"/>
    </source>
</evidence>
<keyword evidence="5" id="KW-0812">Transmembrane</keyword>
<dbReference type="InterPro" id="IPR041542">
    <property type="entry name" value="GH43_C2"/>
</dbReference>
<keyword evidence="5" id="KW-0472">Membrane</keyword>
<feature type="transmembrane region" description="Helical" evidence="5">
    <location>
        <begin position="207"/>
        <end position="225"/>
    </location>
</feature>
<dbReference type="SUPFAM" id="SSF75005">
    <property type="entry name" value="Arabinanase/levansucrase/invertase"/>
    <property type="match status" value="1"/>
</dbReference>
<keyword evidence="8" id="KW-1185">Reference proteome</keyword>
<protein>
    <submittedName>
        <fullName evidence="7">Glycoside hydrolase 43 family protein</fullName>
    </submittedName>
</protein>
<evidence type="ECO:0000313" key="8">
    <source>
        <dbReference type="Proteomes" id="UP001596250"/>
    </source>
</evidence>
<comment type="similarity">
    <text evidence="1 4">Belongs to the glycosyl hydrolase 43 family.</text>
</comment>
<evidence type="ECO:0000259" key="6">
    <source>
        <dbReference type="Pfam" id="PF17851"/>
    </source>
</evidence>
<evidence type="ECO:0000256" key="5">
    <source>
        <dbReference type="SAM" id="Phobius"/>
    </source>
</evidence>
<dbReference type="InterPro" id="IPR006710">
    <property type="entry name" value="Glyco_hydro_43"/>
</dbReference>
<dbReference type="InterPro" id="IPR023296">
    <property type="entry name" value="Glyco_hydro_beta-prop_sf"/>
</dbReference>
<keyword evidence="2 4" id="KW-0378">Hydrolase</keyword>
<keyword evidence="5" id="KW-1133">Transmembrane helix</keyword>
<feature type="domain" description="Beta-xylosidase C-terminal Concanavalin A-like" evidence="6">
    <location>
        <begin position="326"/>
        <end position="522"/>
    </location>
</feature>
<reference evidence="8" key="1">
    <citation type="journal article" date="2019" name="Int. J. Syst. Evol. Microbiol.">
        <title>The Global Catalogue of Microorganisms (GCM) 10K type strain sequencing project: providing services to taxonomists for standard genome sequencing and annotation.</title>
        <authorList>
            <consortium name="The Broad Institute Genomics Platform"/>
            <consortium name="The Broad Institute Genome Sequencing Center for Infectious Disease"/>
            <person name="Wu L."/>
            <person name="Ma J."/>
        </authorList>
    </citation>
    <scope>NUCLEOTIDE SEQUENCE [LARGE SCALE GENOMIC DNA]</scope>
    <source>
        <strain evidence="8">CCM 8749</strain>
    </source>
</reference>
<proteinExistence type="inferred from homology"/>
<dbReference type="GO" id="GO:0016787">
    <property type="term" value="F:hydrolase activity"/>
    <property type="evidence" value="ECO:0007669"/>
    <property type="project" value="UniProtKB-KW"/>
</dbReference>
<dbReference type="InterPro" id="IPR013320">
    <property type="entry name" value="ConA-like_dom_sf"/>
</dbReference>
<sequence>MESIEKMTRREPWVSDQGDGTFINPVLHADYSDPDVIRVGDDFYMTASSFGHIPGLPILHSKDLINWRIINHAIQRMPLEGYERPQHGNGVWAPSIRYHAGKYWIFYGDPDVGIMMCTAEDPAGQWSGPHLVQEGKGLIDPCPFWDDDGQAYLVHAFARSRAGIKHILRMCRMAPDGSRLLDEGQIIYDGTEHHPTMEGPKMYKRGGYYYIFAPAGGVATGWQTILRSKSVFGPYEDRIVLHQGDSPVNGPHQGGWVELESGESWFMHFQDKDAYGRIVHLQPMHWENDWPVMGEDRNGDGIGEPVMRYRKPDVGKNYPVETPAASDEFDAAELGLQWQWQANPKKEWYELGAGSSDLRLNAQAKPHEAKTIYEAPHLLLQKFPADTFSATMKLDGNGLVEGDRAGIIVFGYSYAYLALVREVSQHGATQWVLVQADGNAEQEQEKWRLEVGSGALYLRVTVDKQAGCTFAYSLDGDSYNSVQAPVFKAVEGHWVGAKMGLFALHAGEGEKGGYADADWFRVTPPLAE</sequence>
<dbReference type="PANTHER" id="PTHR42812:SF12">
    <property type="entry name" value="BETA-XYLOSIDASE-RELATED"/>
    <property type="match status" value="1"/>
</dbReference>
<evidence type="ECO:0000256" key="3">
    <source>
        <dbReference type="ARBA" id="ARBA00023295"/>
    </source>
</evidence>
<accession>A0ABW1IJJ6</accession>
<evidence type="ECO:0000313" key="7">
    <source>
        <dbReference type="EMBL" id="MFC5985215.1"/>
    </source>
</evidence>
<evidence type="ECO:0000256" key="2">
    <source>
        <dbReference type="ARBA" id="ARBA00022801"/>
    </source>
</evidence>
<dbReference type="Gene3D" id="2.115.10.20">
    <property type="entry name" value="Glycosyl hydrolase domain, family 43"/>
    <property type="match status" value="1"/>
</dbReference>
<name>A0ABW1IJJ6_9BACL</name>
<keyword evidence="3 4" id="KW-0326">Glycosidase</keyword>
<dbReference type="Pfam" id="PF17851">
    <property type="entry name" value="GH43_C2"/>
    <property type="match status" value="1"/>
</dbReference>
<dbReference type="Proteomes" id="UP001596250">
    <property type="component" value="Unassembled WGS sequence"/>
</dbReference>
<organism evidence="7 8">
    <name type="scientific">Marinicrinis lubricantis</name>
    <dbReference type="NCBI Taxonomy" id="2086470"/>
    <lineage>
        <taxon>Bacteria</taxon>
        <taxon>Bacillati</taxon>
        <taxon>Bacillota</taxon>
        <taxon>Bacilli</taxon>
        <taxon>Bacillales</taxon>
        <taxon>Paenibacillaceae</taxon>
    </lineage>
</organism>
<comment type="caution">
    <text evidence="7">The sequence shown here is derived from an EMBL/GenBank/DDBJ whole genome shotgun (WGS) entry which is preliminary data.</text>
</comment>
<gene>
    <name evidence="7" type="ORF">ACFPXP_01850</name>
</gene>
<dbReference type="Pfam" id="PF04616">
    <property type="entry name" value="Glyco_hydro_43"/>
    <property type="match status" value="1"/>
</dbReference>